<keyword evidence="3" id="KW-1185">Reference proteome</keyword>
<feature type="transmembrane region" description="Helical" evidence="1">
    <location>
        <begin position="50"/>
        <end position="69"/>
    </location>
</feature>
<name>A0ABP5E0E0_9PSEU</name>
<keyword evidence="1" id="KW-0472">Membrane</keyword>
<evidence type="ECO:0000313" key="3">
    <source>
        <dbReference type="Proteomes" id="UP001501116"/>
    </source>
</evidence>
<dbReference type="Proteomes" id="UP001501116">
    <property type="component" value="Unassembled WGS sequence"/>
</dbReference>
<accession>A0ABP5E0E0</accession>
<proteinExistence type="predicted"/>
<keyword evidence="1" id="KW-1133">Transmembrane helix</keyword>
<keyword evidence="1" id="KW-0812">Transmembrane</keyword>
<reference evidence="3" key="1">
    <citation type="journal article" date="2019" name="Int. J. Syst. Evol. Microbiol.">
        <title>The Global Catalogue of Microorganisms (GCM) 10K type strain sequencing project: providing services to taxonomists for standard genome sequencing and annotation.</title>
        <authorList>
            <consortium name="The Broad Institute Genomics Platform"/>
            <consortium name="The Broad Institute Genome Sequencing Center for Infectious Disease"/>
            <person name="Wu L."/>
            <person name="Ma J."/>
        </authorList>
    </citation>
    <scope>NUCLEOTIDE SEQUENCE [LARGE SCALE GENOMIC DNA]</scope>
    <source>
        <strain evidence="3">JCM 14545</strain>
    </source>
</reference>
<organism evidence="2 3">
    <name type="scientific">Amycolatopsis minnesotensis</name>
    <dbReference type="NCBI Taxonomy" id="337894"/>
    <lineage>
        <taxon>Bacteria</taxon>
        <taxon>Bacillati</taxon>
        <taxon>Actinomycetota</taxon>
        <taxon>Actinomycetes</taxon>
        <taxon>Pseudonocardiales</taxon>
        <taxon>Pseudonocardiaceae</taxon>
        <taxon>Amycolatopsis</taxon>
    </lineage>
</organism>
<feature type="transmembrane region" description="Helical" evidence="1">
    <location>
        <begin position="75"/>
        <end position="96"/>
    </location>
</feature>
<comment type="caution">
    <text evidence="2">The sequence shown here is derived from an EMBL/GenBank/DDBJ whole genome shotgun (WGS) entry which is preliminary data.</text>
</comment>
<evidence type="ECO:0000256" key="1">
    <source>
        <dbReference type="SAM" id="Phobius"/>
    </source>
</evidence>
<sequence>MTGCPSRARDEELLLAKISAAAGRQRLGKRRVTYPGVPAGPRPDAANGLALLKAWCAGVVVVCAVAAVVCGMKRAVLAAIAAAVVGVVSLGVLAFAQVGPRKRAARSTSRHARLDLYEHGLTVAVEGRIHAVRYDTTTIVRNGVDYTLTDVNGARIVLRGGSERGTAAVSSHGEFRAADEWGPEIQRAVRG</sequence>
<gene>
    <name evidence="2" type="ORF">GCM10009754_78410</name>
</gene>
<evidence type="ECO:0000313" key="2">
    <source>
        <dbReference type="EMBL" id="GAA1988612.1"/>
    </source>
</evidence>
<dbReference type="EMBL" id="BAAANN010000049">
    <property type="protein sequence ID" value="GAA1988612.1"/>
    <property type="molecule type" value="Genomic_DNA"/>
</dbReference>
<evidence type="ECO:0008006" key="4">
    <source>
        <dbReference type="Google" id="ProtNLM"/>
    </source>
</evidence>
<dbReference type="RefSeq" id="WP_344430517.1">
    <property type="nucleotide sequence ID" value="NZ_BAAANN010000049.1"/>
</dbReference>
<protein>
    <recommendedName>
        <fullName evidence="4">PH (Pleckstrin Homology) domain-containing protein</fullName>
    </recommendedName>
</protein>